<feature type="domain" description="DUF1468" evidence="2">
    <location>
        <begin position="19"/>
        <end position="151"/>
    </location>
</feature>
<evidence type="ECO:0000259" key="2">
    <source>
        <dbReference type="Pfam" id="PF07331"/>
    </source>
</evidence>
<keyword evidence="1" id="KW-0472">Membrane</keyword>
<accession>A0A2S9IVZ0</accession>
<evidence type="ECO:0000256" key="1">
    <source>
        <dbReference type="SAM" id="Phobius"/>
    </source>
</evidence>
<feature type="transmembrane region" description="Helical" evidence="1">
    <location>
        <begin position="128"/>
        <end position="146"/>
    </location>
</feature>
<feature type="transmembrane region" description="Helical" evidence="1">
    <location>
        <begin position="105"/>
        <end position="121"/>
    </location>
</feature>
<reference evidence="3 4" key="1">
    <citation type="submission" date="2018-02" db="EMBL/GenBank/DDBJ databases">
        <title>The draft genome of Phyllobacterium sp. 1N-3.</title>
        <authorList>
            <person name="Liu L."/>
            <person name="Li L."/>
            <person name="Zhang X."/>
            <person name="Wang T."/>
            <person name="Liang L."/>
        </authorList>
    </citation>
    <scope>NUCLEOTIDE SEQUENCE [LARGE SCALE GENOMIC DNA]</scope>
    <source>
        <strain evidence="3 4">1N-3</strain>
    </source>
</reference>
<dbReference type="InterPro" id="IPR009936">
    <property type="entry name" value="DUF1468"/>
</dbReference>
<keyword evidence="4" id="KW-1185">Reference proteome</keyword>
<proteinExistence type="predicted"/>
<dbReference type="Proteomes" id="UP000239434">
    <property type="component" value="Unassembled WGS sequence"/>
</dbReference>
<keyword evidence="1" id="KW-0812">Transmembrane</keyword>
<dbReference type="EMBL" id="PVBR01000003">
    <property type="protein sequence ID" value="PRD44693.1"/>
    <property type="molecule type" value="Genomic_DNA"/>
</dbReference>
<gene>
    <name evidence="3" type="ORF">C5748_04650</name>
</gene>
<evidence type="ECO:0000313" key="3">
    <source>
        <dbReference type="EMBL" id="PRD44693.1"/>
    </source>
</evidence>
<protein>
    <submittedName>
        <fullName evidence="3">Tripartite tricarboxylate transporter TctB family protein</fullName>
    </submittedName>
</protein>
<feature type="transmembrane region" description="Helical" evidence="1">
    <location>
        <begin position="80"/>
        <end position="99"/>
    </location>
</feature>
<keyword evidence="1" id="KW-1133">Transmembrane helix</keyword>
<dbReference type="AlphaFoldDB" id="A0A2S9IVZ0"/>
<organism evidence="3 4">
    <name type="scientific">Phyllobacterium phragmitis</name>
    <dbReference type="NCBI Taxonomy" id="2670329"/>
    <lineage>
        <taxon>Bacteria</taxon>
        <taxon>Pseudomonadati</taxon>
        <taxon>Pseudomonadota</taxon>
        <taxon>Alphaproteobacteria</taxon>
        <taxon>Hyphomicrobiales</taxon>
        <taxon>Phyllobacteriaceae</taxon>
        <taxon>Phyllobacterium</taxon>
    </lineage>
</organism>
<evidence type="ECO:0000313" key="4">
    <source>
        <dbReference type="Proteomes" id="UP000239434"/>
    </source>
</evidence>
<dbReference type="Pfam" id="PF07331">
    <property type="entry name" value="TctB"/>
    <property type="match status" value="1"/>
</dbReference>
<name>A0A2S9IVZ0_9HYPH</name>
<feature type="transmembrane region" description="Helical" evidence="1">
    <location>
        <begin position="51"/>
        <end position="68"/>
    </location>
</feature>
<comment type="caution">
    <text evidence="3">The sequence shown here is derived from an EMBL/GenBank/DDBJ whole genome shotgun (WGS) entry which is preliminary data.</text>
</comment>
<sequence length="157" mass="16683">MTEKSMSDKTKTASRAGRIGGVCLLLLAVAYGIGGSRIEYAFASDPLGPRVIPVMLAIILAVLCLFHLRKPGLTEPFPTGSLLLKTLAVPAFIIVAVLLLEPLGFAVSIFVLTAGIGWIFGAPLRKALIGAAGHALLWWFVFSYLLDVYLPKGALFG</sequence>